<comment type="caution">
    <text evidence="3">The sequence shown here is derived from an EMBL/GenBank/DDBJ whole genome shotgun (WGS) entry which is preliminary data.</text>
</comment>
<dbReference type="SUPFAM" id="SSF55961">
    <property type="entry name" value="Bet v1-like"/>
    <property type="match status" value="1"/>
</dbReference>
<dbReference type="EMBL" id="JAGEVF010000003">
    <property type="protein sequence ID" value="MBO3116251.1"/>
    <property type="molecule type" value="Genomic_DNA"/>
</dbReference>
<evidence type="ECO:0000313" key="3">
    <source>
        <dbReference type="EMBL" id="MBO3116251.1"/>
    </source>
</evidence>
<gene>
    <name evidence="3" type="ORF">J4050_05795</name>
</gene>
<evidence type="ECO:0000313" key="4">
    <source>
        <dbReference type="Proteomes" id="UP000676776"/>
    </source>
</evidence>
<dbReference type="Gene3D" id="3.30.530.20">
    <property type="match status" value="1"/>
</dbReference>
<protein>
    <submittedName>
        <fullName evidence="3">Effector binding domain-containing protein</fullName>
    </submittedName>
</protein>
<dbReference type="Pfam" id="PF06445">
    <property type="entry name" value="GyrI-like"/>
    <property type="match status" value="1"/>
</dbReference>
<organism evidence="3 4">
    <name type="scientific">Winogradskyella pelagia</name>
    <dbReference type="NCBI Taxonomy" id="2819984"/>
    <lineage>
        <taxon>Bacteria</taxon>
        <taxon>Pseudomonadati</taxon>
        <taxon>Bacteroidota</taxon>
        <taxon>Flavobacteriia</taxon>
        <taxon>Flavobacteriales</taxon>
        <taxon>Flavobacteriaceae</taxon>
        <taxon>Winogradskyella</taxon>
    </lineage>
</organism>
<sequence>MKTLKYILLLLLVAIIGFSIYVAVQPNEYSFSRSRNIKAPKSLLYNKVNDFKAWPSFSPWIEQDPEATIFYGDKTIGEGASYSWQGEVLGEGTMSTVETNQNNSIAQKLEFITPFEASSNIKWDFETTEEGTNVTWSMDGKQDFITKLFTTVMGSIESETGPNFERGLFKLDSIVNAEMKVYSIDVNGVTQHSGGFYLYKTISCKLSEFQEHMKNMIGDVGSYALTHNINRAGAPFVIYHKWDEENDAVMFSTCYPTNSRIKTEDSTILTGQLESFKAVKTTLKGDYSNLKEAWEQSMSFVEINSLKMIESGPMLEVYITDPMLKPNPADWITEIFVAVE</sequence>
<accession>A0ABS3T0I8</accession>
<dbReference type="CDD" id="cd07818">
    <property type="entry name" value="SRPBCC_1"/>
    <property type="match status" value="1"/>
</dbReference>
<dbReference type="InterPro" id="IPR029442">
    <property type="entry name" value="GyrI-like"/>
</dbReference>
<evidence type="ECO:0000259" key="2">
    <source>
        <dbReference type="SMART" id="SM00871"/>
    </source>
</evidence>
<dbReference type="SUPFAM" id="SSF55136">
    <property type="entry name" value="Probable bacterial effector-binding domain"/>
    <property type="match status" value="1"/>
</dbReference>
<feature type="domain" description="AraC effector-binding" evidence="2">
    <location>
        <begin position="187"/>
        <end position="340"/>
    </location>
</feature>
<dbReference type="Proteomes" id="UP000676776">
    <property type="component" value="Unassembled WGS sequence"/>
</dbReference>
<comment type="similarity">
    <text evidence="1">Belongs to the ribosome association toxin RatA family.</text>
</comment>
<dbReference type="InterPro" id="IPR010499">
    <property type="entry name" value="AraC_E-bd"/>
</dbReference>
<dbReference type="Pfam" id="PF03364">
    <property type="entry name" value="Polyketide_cyc"/>
    <property type="match status" value="1"/>
</dbReference>
<dbReference type="InterPro" id="IPR005031">
    <property type="entry name" value="COQ10_START"/>
</dbReference>
<keyword evidence="4" id="KW-1185">Reference proteome</keyword>
<dbReference type="SMART" id="SM00871">
    <property type="entry name" value="AraC_E_bind"/>
    <property type="match status" value="1"/>
</dbReference>
<dbReference type="Gene3D" id="3.20.80.10">
    <property type="entry name" value="Regulatory factor, effector binding domain"/>
    <property type="match status" value="1"/>
</dbReference>
<dbReference type="InterPro" id="IPR011256">
    <property type="entry name" value="Reg_factor_effector_dom_sf"/>
</dbReference>
<dbReference type="RefSeq" id="WP_208153197.1">
    <property type="nucleotide sequence ID" value="NZ_JAGEVF010000003.1"/>
</dbReference>
<evidence type="ECO:0000256" key="1">
    <source>
        <dbReference type="ARBA" id="ARBA00008918"/>
    </source>
</evidence>
<proteinExistence type="inferred from homology"/>
<name>A0ABS3T0I8_9FLAO</name>
<dbReference type="InterPro" id="IPR023393">
    <property type="entry name" value="START-like_dom_sf"/>
</dbReference>
<reference evidence="3 4" key="1">
    <citation type="submission" date="2021-03" db="EMBL/GenBank/DDBJ databases">
        <title>Winogradskyella sp. nov., isolated from costal sediment.</title>
        <authorList>
            <person name="Gao C."/>
        </authorList>
    </citation>
    <scope>NUCLEOTIDE SEQUENCE [LARGE SCALE GENOMIC DNA]</scope>
    <source>
        <strain evidence="3 4">DF17</strain>
    </source>
</reference>